<keyword evidence="8" id="KW-1185">Reference proteome</keyword>
<dbReference type="GO" id="GO:0046872">
    <property type="term" value="F:metal ion binding"/>
    <property type="evidence" value="ECO:0007669"/>
    <property type="project" value="UniProtKB-KW"/>
</dbReference>
<evidence type="ECO:0000313" key="7">
    <source>
        <dbReference type="EMBL" id="KZV91753.1"/>
    </source>
</evidence>
<name>A0A165HC88_EXIGL</name>
<dbReference type="InterPro" id="IPR034686">
    <property type="entry name" value="Terpene_cyclase-like_2"/>
</dbReference>
<dbReference type="PANTHER" id="PTHR35201">
    <property type="entry name" value="TERPENE SYNTHASE"/>
    <property type="match status" value="1"/>
</dbReference>
<sequence length="345" mass="39124">MPSRTGERVYYLPDTLRNWPCPRRINPFLGDVAPASLAWVASFGTLSRKSLKTLEDCKLGLLAALTYPEATSEQLRICTDLMYLYTVYDDWSDKECPDAVRVMADSILEGFQQPEGRQSHVLGRMAKQVWTRVQKVATPDVQAQFIERFQAYADAIVDQAHERDSGSRRDVEQYFDIRRLTLGASHCFVLLSFGRTDNSFFRSPIVERLEEMAIDMILLGNDLCSYNVEQARGDTHNILDVVCKSRDWTLERALRWLGERHDALVDQFFAVKQRIRPGTAAAKYADGLACWVRGADEWSFQSQRYFGPDGPEVQRGRKVVLLPKVASCPNDAVVDGLSARIQACN</sequence>
<dbReference type="GO" id="GO:0008299">
    <property type="term" value="P:isoprenoid biosynthetic process"/>
    <property type="evidence" value="ECO:0007669"/>
    <property type="project" value="UniProtKB-ARBA"/>
</dbReference>
<reference evidence="7 8" key="1">
    <citation type="journal article" date="2016" name="Mol. Biol. Evol.">
        <title>Comparative Genomics of Early-Diverging Mushroom-Forming Fungi Provides Insights into the Origins of Lignocellulose Decay Capabilities.</title>
        <authorList>
            <person name="Nagy L.G."/>
            <person name="Riley R."/>
            <person name="Tritt A."/>
            <person name="Adam C."/>
            <person name="Daum C."/>
            <person name="Floudas D."/>
            <person name="Sun H."/>
            <person name="Yadav J.S."/>
            <person name="Pangilinan J."/>
            <person name="Larsson K.H."/>
            <person name="Matsuura K."/>
            <person name="Barry K."/>
            <person name="Labutti K."/>
            <person name="Kuo R."/>
            <person name="Ohm R.A."/>
            <person name="Bhattacharya S.S."/>
            <person name="Shirouzu T."/>
            <person name="Yoshinaga Y."/>
            <person name="Martin F.M."/>
            <person name="Grigoriev I.V."/>
            <person name="Hibbett D.S."/>
        </authorList>
    </citation>
    <scope>NUCLEOTIDE SEQUENCE [LARGE SCALE GENOMIC DNA]</scope>
    <source>
        <strain evidence="7 8">HHB12029</strain>
    </source>
</reference>
<evidence type="ECO:0000256" key="2">
    <source>
        <dbReference type="ARBA" id="ARBA00006333"/>
    </source>
</evidence>
<dbReference type="STRING" id="1314781.A0A165HC88"/>
<dbReference type="SUPFAM" id="SSF48576">
    <property type="entry name" value="Terpenoid synthases"/>
    <property type="match status" value="1"/>
</dbReference>
<proteinExistence type="inferred from homology"/>
<keyword evidence="3 6" id="KW-0479">Metal-binding</keyword>
<dbReference type="InterPro" id="IPR008949">
    <property type="entry name" value="Isoprenoid_synthase_dom_sf"/>
</dbReference>
<organism evidence="7 8">
    <name type="scientific">Exidia glandulosa HHB12029</name>
    <dbReference type="NCBI Taxonomy" id="1314781"/>
    <lineage>
        <taxon>Eukaryota</taxon>
        <taxon>Fungi</taxon>
        <taxon>Dikarya</taxon>
        <taxon>Basidiomycota</taxon>
        <taxon>Agaricomycotina</taxon>
        <taxon>Agaricomycetes</taxon>
        <taxon>Auriculariales</taxon>
        <taxon>Exidiaceae</taxon>
        <taxon>Exidia</taxon>
    </lineage>
</organism>
<dbReference type="SFLD" id="SFLDS00005">
    <property type="entry name" value="Isoprenoid_Synthase_Type_I"/>
    <property type="match status" value="1"/>
</dbReference>
<dbReference type="PANTHER" id="PTHR35201:SF4">
    <property type="entry name" value="BETA-PINACENE SYNTHASE-RELATED"/>
    <property type="match status" value="1"/>
</dbReference>
<dbReference type="Pfam" id="PF19086">
    <property type="entry name" value="Terpene_syn_C_2"/>
    <property type="match status" value="1"/>
</dbReference>
<evidence type="ECO:0000313" key="8">
    <source>
        <dbReference type="Proteomes" id="UP000077266"/>
    </source>
</evidence>
<dbReference type="AlphaFoldDB" id="A0A165HC88"/>
<dbReference type="GO" id="GO:0010333">
    <property type="term" value="F:terpene synthase activity"/>
    <property type="evidence" value="ECO:0007669"/>
    <property type="project" value="InterPro"/>
</dbReference>
<dbReference type="Gene3D" id="1.10.600.10">
    <property type="entry name" value="Farnesyl Diphosphate Synthase"/>
    <property type="match status" value="1"/>
</dbReference>
<dbReference type="SFLD" id="SFLDG01020">
    <property type="entry name" value="Terpene_Cyclase_Like_2"/>
    <property type="match status" value="1"/>
</dbReference>
<gene>
    <name evidence="7" type="ORF">EXIGLDRAFT_769607</name>
</gene>
<dbReference type="EC" id="4.2.3.-" evidence="6"/>
<protein>
    <recommendedName>
        <fullName evidence="6">Terpene synthase</fullName>
        <ecNumber evidence="6">4.2.3.-</ecNumber>
    </recommendedName>
</protein>
<keyword evidence="5 6" id="KW-0456">Lyase</keyword>
<comment type="similarity">
    <text evidence="2 6">Belongs to the terpene synthase family.</text>
</comment>
<evidence type="ECO:0000256" key="5">
    <source>
        <dbReference type="ARBA" id="ARBA00023239"/>
    </source>
</evidence>
<evidence type="ECO:0000256" key="3">
    <source>
        <dbReference type="ARBA" id="ARBA00022723"/>
    </source>
</evidence>
<accession>A0A165HC88</accession>
<dbReference type="EMBL" id="KV426021">
    <property type="protein sequence ID" value="KZV91753.1"/>
    <property type="molecule type" value="Genomic_DNA"/>
</dbReference>
<dbReference type="OrthoDB" id="2861623at2759"/>
<evidence type="ECO:0000256" key="1">
    <source>
        <dbReference type="ARBA" id="ARBA00001946"/>
    </source>
</evidence>
<evidence type="ECO:0000256" key="6">
    <source>
        <dbReference type="RuleBase" id="RU366034"/>
    </source>
</evidence>
<comment type="cofactor">
    <cofactor evidence="1 6">
        <name>Mg(2+)</name>
        <dbReference type="ChEBI" id="CHEBI:18420"/>
    </cofactor>
</comment>
<keyword evidence="4 6" id="KW-0460">Magnesium</keyword>
<dbReference type="InParanoid" id="A0A165HC88"/>
<dbReference type="Proteomes" id="UP000077266">
    <property type="component" value="Unassembled WGS sequence"/>
</dbReference>
<evidence type="ECO:0000256" key="4">
    <source>
        <dbReference type="ARBA" id="ARBA00022842"/>
    </source>
</evidence>